<evidence type="ECO:0000313" key="4">
    <source>
        <dbReference type="Proteomes" id="UP001057375"/>
    </source>
</evidence>
<dbReference type="Gene3D" id="3.90.1150.10">
    <property type="entry name" value="Aspartate Aminotransferase, domain 1"/>
    <property type="match status" value="1"/>
</dbReference>
<dbReference type="InterPro" id="IPR015422">
    <property type="entry name" value="PyrdxlP-dep_Trfase_small"/>
</dbReference>
<dbReference type="EMBL" id="BQXS01012356">
    <property type="protein sequence ID" value="GKT21941.1"/>
    <property type="molecule type" value="Genomic_DNA"/>
</dbReference>
<dbReference type="InterPro" id="IPR000192">
    <property type="entry name" value="Aminotrans_V_dom"/>
</dbReference>
<name>A0ABQ5K2U8_9EUKA</name>
<protein>
    <submittedName>
        <fullName evidence="3">Molybdenum cofactor sulfurase</fullName>
    </submittedName>
</protein>
<keyword evidence="4" id="KW-1185">Reference proteome</keyword>
<feature type="domain" description="Aminotransferase class V" evidence="2">
    <location>
        <begin position="281"/>
        <end position="533"/>
    </location>
</feature>
<proteinExistence type="predicted"/>
<organism evidence="3 4">
    <name type="scientific">Aduncisulcus paluster</name>
    <dbReference type="NCBI Taxonomy" id="2918883"/>
    <lineage>
        <taxon>Eukaryota</taxon>
        <taxon>Metamonada</taxon>
        <taxon>Carpediemonas-like organisms</taxon>
        <taxon>Aduncisulcus</taxon>
    </lineage>
</organism>
<evidence type="ECO:0000256" key="1">
    <source>
        <dbReference type="SAM" id="SignalP"/>
    </source>
</evidence>
<feature type="signal peptide" evidence="1">
    <location>
        <begin position="1"/>
        <end position="32"/>
    </location>
</feature>
<dbReference type="Pfam" id="PF00266">
    <property type="entry name" value="Aminotran_5"/>
    <property type="match status" value="2"/>
</dbReference>
<dbReference type="Proteomes" id="UP001057375">
    <property type="component" value="Unassembled WGS sequence"/>
</dbReference>
<evidence type="ECO:0000313" key="3">
    <source>
        <dbReference type="EMBL" id="GKT21941.1"/>
    </source>
</evidence>
<feature type="chain" id="PRO_5046738605" evidence="1">
    <location>
        <begin position="33"/>
        <end position="547"/>
    </location>
</feature>
<dbReference type="PANTHER" id="PTHR14237:SF80">
    <property type="entry name" value="MOLYBDENUM COFACTOR SULFURASE"/>
    <property type="match status" value="1"/>
</dbReference>
<dbReference type="SUPFAM" id="SSF53383">
    <property type="entry name" value="PLP-dependent transferases"/>
    <property type="match status" value="1"/>
</dbReference>
<comment type="caution">
    <text evidence="3">The sequence shown here is derived from an EMBL/GenBank/DDBJ whole genome shotgun (WGS) entry which is preliminary data.</text>
</comment>
<reference evidence="3" key="1">
    <citation type="submission" date="2022-03" db="EMBL/GenBank/DDBJ databases">
        <title>Draft genome sequence of Aduncisulcus paluster, a free-living microaerophilic Fornicata.</title>
        <authorList>
            <person name="Yuyama I."/>
            <person name="Kume K."/>
            <person name="Tamura T."/>
            <person name="Inagaki Y."/>
            <person name="Hashimoto T."/>
        </authorList>
    </citation>
    <scope>NUCLEOTIDE SEQUENCE</scope>
    <source>
        <strain evidence="3">NY0171</strain>
    </source>
</reference>
<dbReference type="InterPro" id="IPR015421">
    <property type="entry name" value="PyrdxlP-dep_Trfase_major"/>
</dbReference>
<dbReference type="Gene3D" id="3.40.640.10">
    <property type="entry name" value="Type I PLP-dependent aspartate aminotransferase-like (Major domain)"/>
    <property type="match status" value="1"/>
</dbReference>
<evidence type="ECO:0000259" key="2">
    <source>
        <dbReference type="Pfam" id="PF00266"/>
    </source>
</evidence>
<feature type="domain" description="Aminotransferase class V" evidence="2">
    <location>
        <begin position="65"/>
        <end position="179"/>
    </location>
</feature>
<keyword evidence="1" id="KW-0732">Signal</keyword>
<sequence length="547" mass="61003">MFLSQSFKNISTCVILLNFLFLPALILSLAYCSSIDEGITFDYGYDGYIDELREKEMPHLNNETYLDYTGSGLYTQAQIDAFYSLLQSNLYCNAHSRAPCSIRTEKEVNEARDLILSFFNTSSSEYSVVFTSGATQGLKMIGEYFPWTEESAFVYTTHNHNSVLGMRKYAKRAGGIFKAFEQSELEEILSEFQDSVQINTEEVDPFGDDFGGFSGFSGNTWTWGDKGDNPAHLFAFPAECNFSGIKYPLDWINEIKRGDMGAALNAKLAQYDGIDRSDGEWFVALDAAAFVPTNRLDLSLTPADFVVMSFYKMFGFPTGLGALLVRHDVAERLQKPYFGGGSVSIVGCREDFCQEKPRPSDRLEDGTVGFLNIIALKEGFKLINETLGGIENIEQHVSAVTQYAFERLSSLKHENGNNVVEIYGNHEKQWINGEYGVQGGILSLSVHRPDGSFVGYYTVQEKSAQHRIHLRTGMVCNPGACYSLLGLDETLVCEMAAEKESCGDDIDMVNGMPLGSVRVSFGFASTKNDVDRLVEFIRQEFMEESSL</sequence>
<accession>A0ABQ5K2U8</accession>
<gene>
    <name evidence="3" type="ORF">ADUPG1_012021</name>
</gene>
<dbReference type="PANTHER" id="PTHR14237">
    <property type="entry name" value="MOLYBDOPTERIN COFACTOR SULFURASE MOSC"/>
    <property type="match status" value="1"/>
</dbReference>
<dbReference type="InterPro" id="IPR015424">
    <property type="entry name" value="PyrdxlP-dep_Trfase"/>
</dbReference>